<dbReference type="EMBL" id="GFPF01002578">
    <property type="protein sequence ID" value="MAA13724.1"/>
    <property type="molecule type" value="Transcribed_RNA"/>
</dbReference>
<reference evidence="2" key="1">
    <citation type="journal article" date="2017" name="Parasit. Vectors">
        <title>Sialotranscriptomics of Rhipicephalus zambeziensis reveals intricate expression profiles of secretory proteins and suggests tight temporal transcriptional regulation during blood-feeding.</title>
        <authorList>
            <person name="de Castro M.H."/>
            <person name="de Klerk D."/>
            <person name="Pienaar R."/>
            <person name="Rees D.J.G."/>
            <person name="Mans B.J."/>
        </authorList>
    </citation>
    <scope>NUCLEOTIDE SEQUENCE</scope>
    <source>
        <tissue evidence="2">Salivary glands</tissue>
    </source>
</reference>
<organism evidence="2">
    <name type="scientific">Rhipicephalus zambeziensis</name>
    <dbReference type="NCBI Taxonomy" id="60191"/>
    <lineage>
        <taxon>Eukaryota</taxon>
        <taxon>Metazoa</taxon>
        <taxon>Ecdysozoa</taxon>
        <taxon>Arthropoda</taxon>
        <taxon>Chelicerata</taxon>
        <taxon>Arachnida</taxon>
        <taxon>Acari</taxon>
        <taxon>Parasitiformes</taxon>
        <taxon>Ixodida</taxon>
        <taxon>Ixodoidea</taxon>
        <taxon>Ixodidae</taxon>
        <taxon>Rhipicephalinae</taxon>
        <taxon>Rhipicephalus</taxon>
        <taxon>Rhipicephalus</taxon>
    </lineage>
</organism>
<proteinExistence type="predicted"/>
<accession>A0A224YID0</accession>
<evidence type="ECO:0008006" key="3">
    <source>
        <dbReference type="Google" id="ProtNLM"/>
    </source>
</evidence>
<feature type="chain" id="PRO_5012262626" description="Lipocalin" evidence="1">
    <location>
        <begin position="24"/>
        <end position="239"/>
    </location>
</feature>
<dbReference type="AlphaFoldDB" id="A0A224YID0"/>
<name>A0A224YID0_9ACAR</name>
<keyword evidence="1" id="KW-0732">Signal</keyword>
<evidence type="ECO:0000313" key="2">
    <source>
        <dbReference type="EMBL" id="MAA13724.1"/>
    </source>
</evidence>
<sequence length="239" mass="27405">MASVLNILLVVVVLISIAYHSNATSETQSPESDEQCACKTCPASIRSYDIKKFWDTNILWWTVKSTFSREYVTDCDVRRKNMNVDAETLKLEELRVINHKLIHRNYKDWSLFNSYGSETLNSMVFKDKSLSGNLSWTLVHANRKQTCGVVFILKTLSHEYLLKHFGDGKSKGSLKFSAEKIQSMKDKPVEYEAHYALLASGNNPADEARHCKDYFERTVKAGQARTFYDNTCKIYENST</sequence>
<protein>
    <recommendedName>
        <fullName evidence="3">Lipocalin</fullName>
    </recommendedName>
</protein>
<feature type="signal peptide" evidence="1">
    <location>
        <begin position="1"/>
        <end position="23"/>
    </location>
</feature>
<evidence type="ECO:0000256" key="1">
    <source>
        <dbReference type="SAM" id="SignalP"/>
    </source>
</evidence>